<dbReference type="InterPro" id="IPR043138">
    <property type="entry name" value="GGT_lsub"/>
</dbReference>
<dbReference type="AlphaFoldDB" id="A0A6S7CI19"/>
<accession>A0A6S7CI19</accession>
<dbReference type="InterPro" id="IPR043137">
    <property type="entry name" value="GGT_ssub_C"/>
</dbReference>
<reference evidence="1 2" key="1">
    <citation type="submission" date="2020-04" db="EMBL/GenBank/DDBJ databases">
        <authorList>
            <person name="De Canck E."/>
        </authorList>
    </citation>
    <scope>NUCLEOTIDE SEQUENCE [LARGE SCALE GENOMIC DNA]</scope>
    <source>
        <strain evidence="1 2">LMG 28138</strain>
    </source>
</reference>
<dbReference type="SUPFAM" id="SSF56235">
    <property type="entry name" value="N-terminal nucleophile aminohydrolases (Ntn hydrolases)"/>
    <property type="match status" value="1"/>
</dbReference>
<sequence length="539" mass="56831">MSTSNHRFLNPVRGRRGMAVAPHALAAQSAVAALRDGANAMEAMIAAAATIAAVYPHMNGLGGDSFWLVSPPDGPAFGIDACGAAAASVSAAEYRAAGHKSIPFRGPLAANTVAGTVSGWDTAYRISREHMGGKLPLSRLLDDAVFYARHGMPVTRSQSSATAAKQAELAGVPGFAETYLADGAAPEAGALFRQPRLAQTLEQLARAGLDDFYRGDLATRIAADLRAAGSPVSSADLAAHRALVVEPLALKHSLGTVYNMPPPTQGLVSLLILGQLDRLLKPGMDPLGADFIHACVESTKQAFAIRDRVVTDPAYIKDDIQEWLAPGRLDELAAGVSPSRAQPWGLGKGPADTVWMGVVDRNGCAVSFIQSLYHEFGSGIVLGETGINWQNRGCSFSLDERALNPLMPGRRPFHTLNPPVARFADGRALVYGNMGGDGQPQSQSAVFSRIARFGMNPQAAIDAPRWLLGRTWGNASDSLKLEDRFAPDVIETLRARGHDVELFPAYDEAMGHAGAILVAADGSLEGGFDPRSDGGVAAW</sequence>
<dbReference type="PANTHER" id="PTHR43881">
    <property type="entry name" value="GAMMA-GLUTAMYLTRANSPEPTIDASE (AFU_ORTHOLOGUE AFUA_4G13580)"/>
    <property type="match status" value="1"/>
</dbReference>
<dbReference type="EC" id="3.5.1.126" evidence="1"/>
<dbReference type="PANTHER" id="PTHR43881:SF5">
    <property type="entry name" value="GAMMA-GLUTAMYLTRANSPEPTIDASE"/>
    <property type="match status" value="1"/>
</dbReference>
<dbReference type="RefSeq" id="WP_246257018.1">
    <property type="nucleotide sequence ID" value="NZ_CADIKM010000003.1"/>
</dbReference>
<dbReference type="Proteomes" id="UP000494115">
    <property type="component" value="Unassembled WGS sequence"/>
</dbReference>
<proteinExistence type="predicted"/>
<evidence type="ECO:0000313" key="1">
    <source>
        <dbReference type="EMBL" id="CAB3780584.1"/>
    </source>
</evidence>
<keyword evidence="1" id="KW-0378">Hydrolase</keyword>
<dbReference type="InterPro" id="IPR052896">
    <property type="entry name" value="GGT-like_enzyme"/>
</dbReference>
<name>A0A6S7CI19_9BURK</name>
<dbReference type="Pfam" id="PF01019">
    <property type="entry name" value="G_glu_transpept"/>
    <property type="match status" value="1"/>
</dbReference>
<keyword evidence="2" id="KW-1185">Reference proteome</keyword>
<dbReference type="EMBL" id="CADIKM010000003">
    <property type="protein sequence ID" value="CAB3780584.1"/>
    <property type="molecule type" value="Genomic_DNA"/>
</dbReference>
<dbReference type="InterPro" id="IPR029055">
    <property type="entry name" value="Ntn_hydrolases_N"/>
</dbReference>
<dbReference type="GO" id="GO:0016787">
    <property type="term" value="F:hydrolase activity"/>
    <property type="evidence" value="ECO:0007669"/>
    <property type="project" value="UniProtKB-KW"/>
</dbReference>
<protein>
    <submittedName>
        <fullName evidence="1">Oxamate amidohydrolase proenzyme</fullName>
        <ecNumber evidence="1">3.5.1.126</ecNumber>
    </submittedName>
</protein>
<gene>
    <name evidence="1" type="primary">hpxW</name>
    <name evidence="1" type="ORF">LMG28138_01076</name>
</gene>
<organism evidence="1 2">
    <name type="scientific">Pararobbsia alpina</name>
    <dbReference type="NCBI Taxonomy" id="621374"/>
    <lineage>
        <taxon>Bacteria</taxon>
        <taxon>Pseudomonadati</taxon>
        <taxon>Pseudomonadota</taxon>
        <taxon>Betaproteobacteria</taxon>
        <taxon>Burkholderiales</taxon>
        <taxon>Burkholderiaceae</taxon>
        <taxon>Pararobbsia</taxon>
    </lineage>
</organism>
<dbReference type="PRINTS" id="PR01210">
    <property type="entry name" value="GGTRANSPTASE"/>
</dbReference>
<dbReference type="Gene3D" id="3.60.20.40">
    <property type="match status" value="1"/>
</dbReference>
<evidence type="ECO:0000313" key="2">
    <source>
        <dbReference type="Proteomes" id="UP000494115"/>
    </source>
</evidence>
<dbReference type="Gene3D" id="1.10.246.130">
    <property type="match status" value="1"/>
</dbReference>